<protein>
    <submittedName>
        <fullName evidence="1">Uncharacterized protein</fullName>
    </submittedName>
</protein>
<dbReference type="Proteomes" id="UP000034085">
    <property type="component" value="Chromosome"/>
</dbReference>
<dbReference type="KEGG" id="cama:F384_25745"/>
<dbReference type="RefSeq" id="WP_042999146.1">
    <property type="nucleotide sequence ID" value="NZ_CP011132.1"/>
</dbReference>
<sequence length="92" mass="10708">MKDVYWVVEANGKEIGAMTLDEFEDIQKSVKANWLNRIVAVIRFFFFPAYKKTGLYLPEIEEEVKALLQVRTDAPLTIKFVRGEMPSQIRLL</sequence>
<dbReference type="AlphaFoldDB" id="A0A0F6TZI0"/>
<gene>
    <name evidence="1" type="ORF">F384_25745</name>
</gene>
<dbReference type="EMBL" id="CP011132">
    <property type="protein sequence ID" value="AKE61732.1"/>
    <property type="molecule type" value="Genomic_DNA"/>
</dbReference>
<evidence type="ECO:0000313" key="2">
    <source>
        <dbReference type="Proteomes" id="UP000034085"/>
    </source>
</evidence>
<dbReference type="HOGENOM" id="CLU_2668932_0_0_6"/>
<proteinExistence type="predicted"/>
<dbReference type="PATRIC" id="fig|1261127.3.peg.5335"/>
<organism evidence="1 2">
    <name type="scientific">Citrobacter amalonaticus Y19</name>
    <dbReference type="NCBI Taxonomy" id="1261127"/>
    <lineage>
        <taxon>Bacteria</taxon>
        <taxon>Pseudomonadati</taxon>
        <taxon>Pseudomonadota</taxon>
        <taxon>Gammaproteobacteria</taxon>
        <taxon>Enterobacterales</taxon>
        <taxon>Enterobacteriaceae</taxon>
        <taxon>Citrobacter</taxon>
    </lineage>
</organism>
<dbReference type="OrthoDB" id="6625050at2"/>
<accession>A0A0F6TZI0</accession>
<reference evidence="1 2" key="1">
    <citation type="journal article" date="2013" name="Appl. Microbiol. Biotechnol.">
        <title>Glycerol assimilation and production of 1,3-propanediol by Citrobacter amalonaticus Y19.</title>
        <authorList>
            <person name="Ainala S.K."/>
            <person name="Ashok S."/>
            <person name="Ko Y."/>
            <person name="Park S."/>
        </authorList>
    </citation>
    <scope>NUCLEOTIDE SEQUENCE [LARGE SCALE GENOMIC DNA]</scope>
    <source>
        <strain evidence="1 2">Y19</strain>
    </source>
</reference>
<evidence type="ECO:0000313" key="1">
    <source>
        <dbReference type="EMBL" id="AKE61732.1"/>
    </source>
</evidence>
<name>A0A0F6TZI0_CITAM</name>